<organism evidence="2 3">
    <name type="scientific">Parafrankia soli</name>
    <dbReference type="NCBI Taxonomy" id="2599596"/>
    <lineage>
        <taxon>Bacteria</taxon>
        <taxon>Bacillati</taxon>
        <taxon>Actinomycetota</taxon>
        <taxon>Actinomycetes</taxon>
        <taxon>Frankiales</taxon>
        <taxon>Frankiaceae</taxon>
        <taxon>Parafrankia</taxon>
    </lineage>
</organism>
<reference evidence="3" key="1">
    <citation type="submission" date="2016-07" db="EMBL/GenBank/DDBJ databases">
        <title>Frankia sp. NRRL B-16219 Genome sequencing.</title>
        <authorList>
            <person name="Ghodhbane-Gtari F."/>
            <person name="Swanson E."/>
            <person name="Gueddou A."/>
            <person name="Louati M."/>
            <person name="Nouioui I."/>
            <person name="Hezbri K."/>
            <person name="Abebe-Akele F."/>
            <person name="Simpson S."/>
            <person name="Morris K."/>
            <person name="Thomas K."/>
            <person name="Gtari M."/>
            <person name="Tisa L.S."/>
        </authorList>
    </citation>
    <scope>NUCLEOTIDE SEQUENCE [LARGE SCALE GENOMIC DNA]</scope>
    <source>
        <strain evidence="3">NRRL B-16219</strain>
    </source>
</reference>
<dbReference type="Proteomes" id="UP000179769">
    <property type="component" value="Unassembled WGS sequence"/>
</dbReference>
<protein>
    <submittedName>
        <fullName evidence="2">DUF397 domain-containing protein</fullName>
    </submittedName>
</protein>
<dbReference type="InterPro" id="IPR007278">
    <property type="entry name" value="DUF397"/>
</dbReference>
<name>A0A1S1RJF6_9ACTN</name>
<keyword evidence="3" id="KW-1185">Reference proteome</keyword>
<evidence type="ECO:0000259" key="1">
    <source>
        <dbReference type="Pfam" id="PF04149"/>
    </source>
</evidence>
<comment type="caution">
    <text evidence="2">The sequence shown here is derived from an EMBL/GenBank/DDBJ whole genome shotgun (WGS) entry which is preliminary data.</text>
</comment>
<evidence type="ECO:0000313" key="2">
    <source>
        <dbReference type="EMBL" id="OHV46873.1"/>
    </source>
</evidence>
<sequence length="73" mass="7848">MKAYTGGIAAGDVETLHWRTSSYSQPRGNCVEWAPGTGSAYVRDSKDRAGGTLEFSEQSWSSFVSAVRTGTLN</sequence>
<proteinExistence type="predicted"/>
<dbReference type="EMBL" id="MAXA01000001">
    <property type="protein sequence ID" value="OHV46873.1"/>
    <property type="molecule type" value="Genomic_DNA"/>
</dbReference>
<dbReference type="OrthoDB" id="4570646at2"/>
<dbReference type="AlphaFoldDB" id="A0A1S1RJF6"/>
<dbReference type="Pfam" id="PF04149">
    <property type="entry name" value="DUF397"/>
    <property type="match status" value="1"/>
</dbReference>
<evidence type="ECO:0000313" key="3">
    <source>
        <dbReference type="Proteomes" id="UP000179769"/>
    </source>
</evidence>
<dbReference type="RefSeq" id="WP_020458551.1">
    <property type="nucleotide sequence ID" value="NZ_JBFLUH010000013.1"/>
</dbReference>
<feature type="domain" description="DUF397" evidence="1">
    <location>
        <begin position="16"/>
        <end position="68"/>
    </location>
</feature>
<gene>
    <name evidence="2" type="ORF">BBK14_00985</name>
</gene>
<accession>A0A1S1RJF6</accession>